<reference evidence="2 3" key="1">
    <citation type="submission" date="2020-08" db="EMBL/GenBank/DDBJ databases">
        <title>Genomic Encyclopedia of Type Strains, Phase IV (KMG-IV): sequencing the most valuable type-strain genomes for metagenomic binning, comparative biology and taxonomic classification.</title>
        <authorList>
            <person name="Goeker M."/>
        </authorList>
    </citation>
    <scope>NUCLEOTIDE SEQUENCE [LARGE SCALE GENOMIC DNA]</scope>
    <source>
        <strain evidence="2 3">DSM 103377</strain>
    </source>
</reference>
<accession>A0A840WUC9</accession>
<evidence type="ECO:0000256" key="1">
    <source>
        <dbReference type="SAM" id="Phobius"/>
    </source>
</evidence>
<comment type="caution">
    <text evidence="2">The sequence shown here is derived from an EMBL/GenBank/DDBJ whole genome shotgun (WGS) entry which is preliminary data.</text>
</comment>
<proteinExistence type="predicted"/>
<feature type="transmembrane region" description="Helical" evidence="1">
    <location>
        <begin position="6"/>
        <end position="25"/>
    </location>
</feature>
<keyword evidence="1" id="KW-0812">Transmembrane</keyword>
<evidence type="ECO:0000313" key="3">
    <source>
        <dbReference type="Proteomes" id="UP000553766"/>
    </source>
</evidence>
<dbReference type="AlphaFoldDB" id="A0A840WUC9"/>
<dbReference type="Proteomes" id="UP000553766">
    <property type="component" value="Unassembled WGS sequence"/>
</dbReference>
<dbReference type="RefSeq" id="WP_184008817.1">
    <property type="nucleotide sequence ID" value="NZ_JACIJS010000002.1"/>
</dbReference>
<evidence type="ECO:0000313" key="2">
    <source>
        <dbReference type="EMBL" id="MBB5514820.1"/>
    </source>
</evidence>
<sequence>MNYLGASIIAGLIYFTLGFISNLWLEGPNVTTLAAFLEAAIKTAVFVVLFHYAHNFVAGKLGWYSDDDDNDAPAGANTGEK</sequence>
<keyword evidence="3" id="KW-1185">Reference proteome</keyword>
<organism evidence="2 3">
    <name type="scientific">Rubricella aquisinus</name>
    <dbReference type="NCBI Taxonomy" id="2028108"/>
    <lineage>
        <taxon>Bacteria</taxon>
        <taxon>Pseudomonadati</taxon>
        <taxon>Pseudomonadota</taxon>
        <taxon>Alphaproteobacteria</taxon>
        <taxon>Rhodobacterales</taxon>
        <taxon>Paracoccaceae</taxon>
        <taxon>Rubricella</taxon>
    </lineage>
</organism>
<keyword evidence="1" id="KW-1133">Transmembrane helix</keyword>
<feature type="transmembrane region" description="Helical" evidence="1">
    <location>
        <begin position="32"/>
        <end position="53"/>
    </location>
</feature>
<dbReference type="EMBL" id="JACIJS010000002">
    <property type="protein sequence ID" value="MBB5514820.1"/>
    <property type="molecule type" value="Genomic_DNA"/>
</dbReference>
<gene>
    <name evidence="2" type="ORF">FHS89_000826</name>
</gene>
<name>A0A840WUC9_9RHOB</name>
<keyword evidence="1" id="KW-0472">Membrane</keyword>
<protein>
    <submittedName>
        <fullName evidence="2">Uncharacterized protein</fullName>
    </submittedName>
</protein>